<sequence length="293" mass="31279">MGKGVGNGKGNRMGNGMRNGMGNGIGNGKRNGMGNGIWNGMGNEMGNGTGNEMGSGIGSKLAGLRSSIHCEIQSFDKKPHSIGRPPNPALHFLQAQPVPCPEGKTISFQGKTQGTNVLLWPSVPDSELCVLIQSPGPHTSPPGNGRNNHSPSFGKEQLSSVQILPNYVKGLTDTWLQLLNESKQGKIKESWSVGQHQPENKPKESLRNTTALGDRPGHPGGGSLSVPKGTDYLQLQLEKLTQMSMNTGCVRDLPGAKSGCQHHGITNSSRLEKTFKVMETNCKPNTAKQRDEL</sequence>
<keyword evidence="3" id="KW-1185">Reference proteome</keyword>
<feature type="region of interest" description="Disordered" evidence="1">
    <location>
        <begin position="186"/>
        <end position="228"/>
    </location>
</feature>
<reference evidence="2" key="1">
    <citation type="submission" date="2019-04" db="EMBL/GenBank/DDBJ databases">
        <title>Genome assembly of Zosterops borbonicus 15179.</title>
        <authorList>
            <person name="Leroy T."/>
            <person name="Anselmetti Y."/>
            <person name="Tilak M.-K."/>
            <person name="Nabholz B."/>
        </authorList>
    </citation>
    <scope>NUCLEOTIDE SEQUENCE</scope>
    <source>
        <strain evidence="2">HGM_15179</strain>
        <tissue evidence="2">Muscle</tissue>
    </source>
</reference>
<feature type="region of interest" description="Disordered" evidence="1">
    <location>
        <begin position="132"/>
        <end position="157"/>
    </location>
</feature>
<dbReference type="EMBL" id="SWJQ01000423">
    <property type="protein sequence ID" value="TRZ14612.1"/>
    <property type="molecule type" value="Genomic_DNA"/>
</dbReference>
<accession>A0A8K1LI19</accession>
<evidence type="ECO:0000313" key="3">
    <source>
        <dbReference type="Proteomes" id="UP000796761"/>
    </source>
</evidence>
<organism evidence="2 3">
    <name type="scientific">Zosterops borbonicus</name>
    <dbReference type="NCBI Taxonomy" id="364589"/>
    <lineage>
        <taxon>Eukaryota</taxon>
        <taxon>Metazoa</taxon>
        <taxon>Chordata</taxon>
        <taxon>Craniata</taxon>
        <taxon>Vertebrata</taxon>
        <taxon>Euteleostomi</taxon>
        <taxon>Archelosauria</taxon>
        <taxon>Archosauria</taxon>
        <taxon>Dinosauria</taxon>
        <taxon>Saurischia</taxon>
        <taxon>Theropoda</taxon>
        <taxon>Coelurosauria</taxon>
        <taxon>Aves</taxon>
        <taxon>Neognathae</taxon>
        <taxon>Neoaves</taxon>
        <taxon>Telluraves</taxon>
        <taxon>Australaves</taxon>
        <taxon>Passeriformes</taxon>
        <taxon>Sylvioidea</taxon>
        <taxon>Zosteropidae</taxon>
        <taxon>Zosterops</taxon>
    </lineage>
</organism>
<gene>
    <name evidence="2" type="ORF">HGM15179_012494</name>
</gene>
<name>A0A8K1LI19_9PASS</name>
<protein>
    <submittedName>
        <fullName evidence="2">Uncharacterized protein</fullName>
    </submittedName>
</protein>
<evidence type="ECO:0000313" key="2">
    <source>
        <dbReference type="EMBL" id="TRZ14612.1"/>
    </source>
</evidence>
<feature type="compositionally biased region" description="Polar residues" evidence="1">
    <location>
        <begin position="141"/>
        <end position="157"/>
    </location>
</feature>
<comment type="caution">
    <text evidence="2">The sequence shown here is derived from an EMBL/GenBank/DDBJ whole genome shotgun (WGS) entry which is preliminary data.</text>
</comment>
<dbReference type="Proteomes" id="UP000796761">
    <property type="component" value="Unassembled WGS sequence"/>
</dbReference>
<evidence type="ECO:0000256" key="1">
    <source>
        <dbReference type="SAM" id="MobiDB-lite"/>
    </source>
</evidence>
<proteinExistence type="predicted"/>
<dbReference type="AlphaFoldDB" id="A0A8K1LI19"/>